<dbReference type="InterPro" id="IPR036890">
    <property type="entry name" value="HATPase_C_sf"/>
</dbReference>
<gene>
    <name evidence="9" type="ORF">US45_C0022G0006</name>
</gene>
<proteinExistence type="predicted"/>
<keyword evidence="3" id="KW-0597">Phosphoprotein</keyword>
<dbReference type="Gene3D" id="3.30.565.10">
    <property type="entry name" value="Histidine kinase-like ATPase, C-terminal domain"/>
    <property type="match status" value="1"/>
</dbReference>
<feature type="transmembrane region" description="Helical" evidence="7">
    <location>
        <begin position="68"/>
        <end position="92"/>
    </location>
</feature>
<dbReference type="InterPro" id="IPR003661">
    <property type="entry name" value="HisK_dim/P_dom"/>
</dbReference>
<dbReference type="AlphaFoldDB" id="A0A0G0GQP1"/>
<dbReference type="EC" id="2.7.13.3" evidence="2"/>
<dbReference type="InterPro" id="IPR036097">
    <property type="entry name" value="HisK_dim/P_sf"/>
</dbReference>
<dbReference type="Gene3D" id="1.10.287.130">
    <property type="match status" value="1"/>
</dbReference>
<dbReference type="GO" id="GO:0000155">
    <property type="term" value="F:phosphorelay sensor kinase activity"/>
    <property type="evidence" value="ECO:0007669"/>
    <property type="project" value="InterPro"/>
</dbReference>
<comment type="caution">
    <text evidence="9">The sequence shown here is derived from an EMBL/GenBank/DDBJ whole genome shotgun (WGS) entry which is preliminary data.</text>
</comment>
<dbReference type="SMART" id="SM00387">
    <property type="entry name" value="HATPase_c"/>
    <property type="match status" value="1"/>
</dbReference>
<keyword evidence="7" id="KW-0472">Membrane</keyword>
<keyword evidence="7" id="KW-1133">Transmembrane helix</keyword>
<feature type="domain" description="Histidine kinase" evidence="8">
    <location>
        <begin position="136"/>
        <end position="357"/>
    </location>
</feature>
<evidence type="ECO:0000259" key="8">
    <source>
        <dbReference type="PROSITE" id="PS50109"/>
    </source>
</evidence>
<accession>A0A0G0GQP1</accession>
<reference evidence="9 10" key="1">
    <citation type="journal article" date="2015" name="Nature">
        <title>rRNA introns, odd ribosomes, and small enigmatic genomes across a large radiation of phyla.</title>
        <authorList>
            <person name="Brown C.T."/>
            <person name="Hug L.A."/>
            <person name="Thomas B.C."/>
            <person name="Sharon I."/>
            <person name="Castelle C.J."/>
            <person name="Singh A."/>
            <person name="Wilkins M.J."/>
            <person name="Williams K.H."/>
            <person name="Banfield J.F."/>
        </authorList>
    </citation>
    <scope>NUCLEOTIDE SEQUENCE [LARGE SCALE GENOMIC DNA]</scope>
</reference>
<keyword evidence="6" id="KW-0902">Two-component regulatory system</keyword>
<name>A0A0G0GQP1_9BACT</name>
<feature type="transmembrane region" description="Helical" evidence="7">
    <location>
        <begin position="98"/>
        <end position="120"/>
    </location>
</feature>
<sequence>MSNLIRRPFLSDELSCAEISRCGKLFSGVAPFSARNVIIIIMKFHLDRVDSIKQCRSYGLSLWQCPQFLFLIMGAITIISIIATYFASRYYIQEPEVVALIVLAVAAIIFIIGHIIVSSFDMIASASRAKSEFVSIMSHQLRTPLSIIKWQLNLIYEKHIGTENSEIKKFLDHLGEENQRMLHIINDLLELNRIEDRNLYLNPSNFSLGEVVGDLIDRRNKSLLEAESNVFIETKIPENLPDVFADKIKAESVASHIVDNAIRYSANGGKIEATLVSSGKYIKCSVTDQGIGISKKDQKMIFSKFFRAGNVFRYQTQGLGIRLYLAKAIVEAMGGKIGFRSEEGKGSVFWFTLPAAKV</sequence>
<dbReference type="EMBL" id="LBTA01000022">
    <property type="protein sequence ID" value="KKQ32347.1"/>
    <property type="molecule type" value="Genomic_DNA"/>
</dbReference>
<evidence type="ECO:0000256" key="5">
    <source>
        <dbReference type="ARBA" id="ARBA00022777"/>
    </source>
</evidence>
<dbReference type="PRINTS" id="PR00344">
    <property type="entry name" value="BCTRLSENSOR"/>
</dbReference>
<dbReference type="PANTHER" id="PTHR43711">
    <property type="entry name" value="TWO-COMPONENT HISTIDINE KINASE"/>
    <property type="match status" value="1"/>
</dbReference>
<dbReference type="SMART" id="SM00388">
    <property type="entry name" value="HisKA"/>
    <property type="match status" value="1"/>
</dbReference>
<evidence type="ECO:0000256" key="1">
    <source>
        <dbReference type="ARBA" id="ARBA00000085"/>
    </source>
</evidence>
<dbReference type="SUPFAM" id="SSF47384">
    <property type="entry name" value="Homodimeric domain of signal transducing histidine kinase"/>
    <property type="match status" value="1"/>
</dbReference>
<dbReference type="InterPro" id="IPR050736">
    <property type="entry name" value="Sensor_HK_Regulatory"/>
</dbReference>
<dbReference type="InterPro" id="IPR004358">
    <property type="entry name" value="Sig_transdc_His_kin-like_C"/>
</dbReference>
<dbReference type="PROSITE" id="PS50109">
    <property type="entry name" value="HIS_KIN"/>
    <property type="match status" value="1"/>
</dbReference>
<evidence type="ECO:0000256" key="3">
    <source>
        <dbReference type="ARBA" id="ARBA00022553"/>
    </source>
</evidence>
<dbReference type="Pfam" id="PF02518">
    <property type="entry name" value="HATPase_c"/>
    <property type="match status" value="1"/>
</dbReference>
<dbReference type="Pfam" id="PF00512">
    <property type="entry name" value="HisKA"/>
    <property type="match status" value="1"/>
</dbReference>
<evidence type="ECO:0000256" key="6">
    <source>
        <dbReference type="ARBA" id="ARBA00023012"/>
    </source>
</evidence>
<keyword evidence="4" id="KW-0808">Transferase</keyword>
<organism evidence="9 10">
    <name type="scientific">Candidatus Nomurabacteria bacterium GW2011_GWA1_37_20</name>
    <dbReference type="NCBI Taxonomy" id="1618729"/>
    <lineage>
        <taxon>Bacteria</taxon>
        <taxon>Candidatus Nomuraibacteriota</taxon>
    </lineage>
</organism>
<protein>
    <recommendedName>
        <fullName evidence="2">histidine kinase</fullName>
        <ecNumber evidence="2">2.7.13.3</ecNumber>
    </recommendedName>
</protein>
<evidence type="ECO:0000256" key="2">
    <source>
        <dbReference type="ARBA" id="ARBA00012438"/>
    </source>
</evidence>
<dbReference type="PANTHER" id="PTHR43711:SF31">
    <property type="entry name" value="HISTIDINE KINASE"/>
    <property type="match status" value="1"/>
</dbReference>
<dbReference type="CDD" id="cd00082">
    <property type="entry name" value="HisKA"/>
    <property type="match status" value="1"/>
</dbReference>
<dbReference type="InterPro" id="IPR005467">
    <property type="entry name" value="His_kinase_dom"/>
</dbReference>
<keyword evidence="7" id="KW-0812">Transmembrane</keyword>
<dbReference type="SUPFAM" id="SSF55874">
    <property type="entry name" value="ATPase domain of HSP90 chaperone/DNA topoisomerase II/histidine kinase"/>
    <property type="match status" value="1"/>
</dbReference>
<evidence type="ECO:0000256" key="4">
    <source>
        <dbReference type="ARBA" id="ARBA00022679"/>
    </source>
</evidence>
<dbReference type="InterPro" id="IPR003594">
    <property type="entry name" value="HATPase_dom"/>
</dbReference>
<evidence type="ECO:0000313" key="9">
    <source>
        <dbReference type="EMBL" id="KKQ32347.1"/>
    </source>
</evidence>
<evidence type="ECO:0000256" key="7">
    <source>
        <dbReference type="SAM" id="Phobius"/>
    </source>
</evidence>
<keyword evidence="5 9" id="KW-0418">Kinase</keyword>
<comment type="catalytic activity">
    <reaction evidence="1">
        <text>ATP + protein L-histidine = ADP + protein N-phospho-L-histidine.</text>
        <dbReference type="EC" id="2.7.13.3"/>
    </reaction>
</comment>
<dbReference type="Proteomes" id="UP000034701">
    <property type="component" value="Unassembled WGS sequence"/>
</dbReference>
<evidence type="ECO:0000313" key="10">
    <source>
        <dbReference type="Proteomes" id="UP000034701"/>
    </source>
</evidence>